<evidence type="ECO:0000256" key="3">
    <source>
        <dbReference type="ARBA" id="ARBA00022553"/>
    </source>
</evidence>
<keyword evidence="5" id="KW-0547">Nucleotide-binding</keyword>
<dbReference type="Pfam" id="PF07568">
    <property type="entry name" value="HisKA_2"/>
    <property type="match status" value="1"/>
</dbReference>
<reference evidence="10 11" key="1">
    <citation type="submission" date="2014-01" db="EMBL/GenBank/DDBJ databases">
        <title>Roseivivax halodurans JCM 10272 Genome Sequencing.</title>
        <authorList>
            <person name="Lai Q."/>
            <person name="Li G."/>
            <person name="Shao Z."/>
        </authorList>
    </citation>
    <scope>NUCLEOTIDE SEQUENCE [LARGE SCALE GENOMIC DNA]</scope>
    <source>
        <strain evidence="10 11">JCM 10272</strain>
    </source>
</reference>
<evidence type="ECO:0000256" key="5">
    <source>
        <dbReference type="ARBA" id="ARBA00022741"/>
    </source>
</evidence>
<dbReference type="Proteomes" id="UP000022447">
    <property type="component" value="Unassembled WGS sequence"/>
</dbReference>
<keyword evidence="6" id="KW-0418">Kinase</keyword>
<sequence>MLGAPGPRPVPSGLGARIIGFLTIALVPLGLVAYWQTTQLEEETRARSQLSVTGITENAATSERRNVLRALGAAQAIGSTTSIVATDPEACDNFLADFRRSSQNYTYIGVLLKSGQVKCGSSSRAADLNDFPQLLAAVQEPFPAVTRIDNPSISPGPVVVVSEPFEVDGVHQGHVSISIPVEFIRPRNPGQTEYTDLVTFNRMGQVLSTQHGLEAARQRLPADIDLATLAGAEEQSFLARGADGEERIYALAPVVPDLVYALSVWPEDSSAATTLGTSGFARSLPLIMWAASVIVAYLAVNRLVIRHIRTLRYQMRSFARDRRVPAQSSAQDMALELRDMENDFLHMADSIMQDEAQLENTLREKTILLKEVHHRVKNNLQLISSIMNMQIRQSESPETKIVLQRLQDRIRGLATIHRNLYQSGDLSHVNAADLLSDLISQMNIVSRESNVSLEVTKSLAEIQVYPDQAVPMSLLTAEALTNAGKYMTPDPDGIYRMHVDLKREADRNVVLEITNSASEDGRDVKEVGRNGLGNRLIQAFATQLGGTLDQGICDGRYRVRVLFSLSDFKPEVVDY</sequence>
<organism evidence="10 11">
    <name type="scientific">Roseivivax halodurans JCM 10272</name>
    <dbReference type="NCBI Taxonomy" id="1449350"/>
    <lineage>
        <taxon>Bacteria</taxon>
        <taxon>Pseudomonadati</taxon>
        <taxon>Pseudomonadota</taxon>
        <taxon>Alphaproteobacteria</taxon>
        <taxon>Rhodobacterales</taxon>
        <taxon>Roseobacteraceae</taxon>
        <taxon>Roseivivax</taxon>
    </lineage>
</organism>
<dbReference type="SUPFAM" id="SSF55874">
    <property type="entry name" value="ATPase domain of HSP90 chaperone/DNA topoisomerase II/histidine kinase"/>
    <property type="match status" value="1"/>
</dbReference>
<feature type="domain" description="Signal transduction histidine kinase subgroup 2 dimerisation and phosphoacceptor" evidence="9">
    <location>
        <begin position="371"/>
        <end position="442"/>
    </location>
</feature>
<proteinExistence type="predicted"/>
<evidence type="ECO:0000256" key="7">
    <source>
        <dbReference type="ARBA" id="ARBA00022840"/>
    </source>
</evidence>
<evidence type="ECO:0000256" key="2">
    <source>
        <dbReference type="ARBA" id="ARBA00012438"/>
    </source>
</evidence>
<dbReference type="GO" id="GO:0005524">
    <property type="term" value="F:ATP binding"/>
    <property type="evidence" value="ECO:0007669"/>
    <property type="project" value="UniProtKB-KW"/>
</dbReference>
<keyword evidence="7" id="KW-0067">ATP-binding</keyword>
<dbReference type="InterPro" id="IPR011495">
    <property type="entry name" value="Sig_transdc_His_kin_sub2_dim/P"/>
</dbReference>
<comment type="caution">
    <text evidence="10">The sequence shown here is derived from an EMBL/GenBank/DDBJ whole genome shotgun (WGS) entry which is preliminary data.</text>
</comment>
<name>X7E733_9RHOB</name>
<evidence type="ECO:0000313" key="10">
    <source>
        <dbReference type="EMBL" id="ETX11685.1"/>
    </source>
</evidence>
<dbReference type="Gene3D" id="3.30.565.10">
    <property type="entry name" value="Histidine kinase-like ATPase, C-terminal domain"/>
    <property type="match status" value="1"/>
</dbReference>
<dbReference type="PATRIC" id="fig|1449350.3.peg.4165"/>
<evidence type="ECO:0000256" key="4">
    <source>
        <dbReference type="ARBA" id="ARBA00022679"/>
    </source>
</evidence>
<accession>X7E733</accession>
<keyword evidence="8" id="KW-0812">Transmembrane</keyword>
<feature type="transmembrane region" description="Helical" evidence="8">
    <location>
        <begin position="286"/>
        <end position="305"/>
    </location>
</feature>
<dbReference type="eggNOG" id="COG3920">
    <property type="taxonomic scope" value="Bacteria"/>
</dbReference>
<feature type="transmembrane region" description="Helical" evidence="8">
    <location>
        <begin position="14"/>
        <end position="35"/>
    </location>
</feature>
<dbReference type="OrthoDB" id="9767435at2"/>
<dbReference type="EC" id="2.7.13.3" evidence="2"/>
<dbReference type="EMBL" id="JALZ01000069">
    <property type="protein sequence ID" value="ETX11685.1"/>
    <property type="molecule type" value="Genomic_DNA"/>
</dbReference>
<dbReference type="Gene3D" id="3.30.450.20">
    <property type="entry name" value="PAS domain"/>
    <property type="match status" value="1"/>
</dbReference>
<evidence type="ECO:0000256" key="8">
    <source>
        <dbReference type="SAM" id="Phobius"/>
    </source>
</evidence>
<dbReference type="PANTHER" id="PTHR41523">
    <property type="entry name" value="TWO-COMPONENT SYSTEM SENSOR PROTEIN"/>
    <property type="match status" value="1"/>
</dbReference>
<evidence type="ECO:0000313" key="11">
    <source>
        <dbReference type="Proteomes" id="UP000022447"/>
    </source>
</evidence>
<evidence type="ECO:0000256" key="6">
    <source>
        <dbReference type="ARBA" id="ARBA00022777"/>
    </source>
</evidence>
<keyword evidence="11" id="KW-1185">Reference proteome</keyword>
<dbReference type="PANTHER" id="PTHR41523:SF8">
    <property type="entry name" value="ETHYLENE RESPONSE SENSOR PROTEIN"/>
    <property type="match status" value="1"/>
</dbReference>
<dbReference type="RefSeq" id="WP_037267193.1">
    <property type="nucleotide sequence ID" value="NZ_JALZ01000069.1"/>
</dbReference>
<keyword evidence="3" id="KW-0597">Phosphoprotein</keyword>
<dbReference type="InterPro" id="IPR036890">
    <property type="entry name" value="HATPase_C_sf"/>
</dbReference>
<dbReference type="GO" id="GO:0004673">
    <property type="term" value="F:protein histidine kinase activity"/>
    <property type="evidence" value="ECO:0007669"/>
    <property type="project" value="UniProtKB-EC"/>
</dbReference>
<dbReference type="STRING" id="1449350.OCH239_19025"/>
<protein>
    <recommendedName>
        <fullName evidence="2">histidine kinase</fullName>
        <ecNumber evidence="2">2.7.13.3</ecNumber>
    </recommendedName>
</protein>
<evidence type="ECO:0000259" key="9">
    <source>
        <dbReference type="Pfam" id="PF07568"/>
    </source>
</evidence>
<keyword evidence="4" id="KW-0808">Transferase</keyword>
<dbReference type="AlphaFoldDB" id="X7E733"/>
<comment type="catalytic activity">
    <reaction evidence="1">
        <text>ATP + protein L-histidine = ADP + protein N-phospho-L-histidine.</text>
        <dbReference type="EC" id="2.7.13.3"/>
    </reaction>
</comment>
<gene>
    <name evidence="10" type="ORF">OCH239_19025</name>
</gene>
<keyword evidence="8" id="KW-1133">Transmembrane helix</keyword>
<evidence type="ECO:0000256" key="1">
    <source>
        <dbReference type="ARBA" id="ARBA00000085"/>
    </source>
</evidence>
<keyword evidence="8" id="KW-0472">Membrane</keyword>